<dbReference type="Pfam" id="PF02810">
    <property type="entry name" value="SEC-C"/>
    <property type="match status" value="1"/>
</dbReference>
<organism evidence="2 3">
    <name type="scientific">Desulfomicrobium apsheronum</name>
    <dbReference type="NCBI Taxonomy" id="52560"/>
    <lineage>
        <taxon>Bacteria</taxon>
        <taxon>Pseudomonadati</taxon>
        <taxon>Thermodesulfobacteriota</taxon>
        <taxon>Desulfovibrionia</taxon>
        <taxon>Desulfovibrionales</taxon>
        <taxon>Desulfomicrobiaceae</taxon>
        <taxon>Desulfomicrobium</taxon>
    </lineage>
</organism>
<dbReference type="SUPFAM" id="SSF103642">
    <property type="entry name" value="Sec-C motif"/>
    <property type="match status" value="1"/>
</dbReference>
<feature type="region of interest" description="Disordered" evidence="1">
    <location>
        <begin position="372"/>
        <end position="391"/>
    </location>
</feature>
<proteinExistence type="predicted"/>
<dbReference type="EMBL" id="FORX01000018">
    <property type="protein sequence ID" value="SFK25451.1"/>
    <property type="molecule type" value="Genomic_DNA"/>
</dbReference>
<evidence type="ECO:0000313" key="2">
    <source>
        <dbReference type="EMBL" id="SFK25451.1"/>
    </source>
</evidence>
<gene>
    <name evidence="2" type="ORF">SAMN04488082_11838</name>
</gene>
<dbReference type="Proteomes" id="UP000198635">
    <property type="component" value="Unassembled WGS sequence"/>
</dbReference>
<dbReference type="InterPro" id="IPR004027">
    <property type="entry name" value="SEC_C_motif"/>
</dbReference>
<dbReference type="STRING" id="52560.SAMN04488082_11838"/>
<dbReference type="AlphaFoldDB" id="A0A1I3Y2C8"/>
<accession>A0A1I3Y2C8</accession>
<keyword evidence="3" id="KW-1185">Reference proteome</keyword>
<feature type="compositionally biased region" description="Basic and acidic residues" evidence="1">
    <location>
        <begin position="457"/>
        <end position="477"/>
    </location>
</feature>
<evidence type="ECO:0000313" key="3">
    <source>
        <dbReference type="Proteomes" id="UP000198635"/>
    </source>
</evidence>
<sequence length="477" mass="53445">MKISRNAPCPCGSGQKYKKCCLPKEESQDFSYRRISQTFQSLTGKLMTFAQNTLEADGMDEAIDTFLLWGDELDNETTIDELSQVMVPWILCSWDLTQPDIEELDFEIALPADTTIAELYRQKRSSKIDSLELHVLESVGRLVFSFYEVTAVFPGNGFACLDILAGSSHRVTDHSASEWLAQGSILFCAISRVDDVEFLSAASPISFPLPWKTHVIDLRTSLIGRKEALSTEDLPEYEFEIRQVFLELYAAANNPPSLSNTDGDPLSLQTLHYRISSPKDAFDALVHLCVTESPEQLLENADYTDSGELAGVTIPWSRLETAKATPMSNTILGYIDIESESMTVEVNSEKRAAEIREIITNLMGDKAHYKTTSIKPMRDPGERAEDDEDPLGFHNKMMQDPAVREHMENMFLDHWGQWVDTPLPILDGQTPREAAKSPSGREKVDALIRSAINNSERSPDLEVQKKGIDRARTELGI</sequence>
<feature type="region of interest" description="Disordered" evidence="1">
    <location>
        <begin position="455"/>
        <end position="477"/>
    </location>
</feature>
<dbReference type="Gene3D" id="3.10.450.50">
    <property type="match status" value="1"/>
</dbReference>
<reference evidence="3" key="1">
    <citation type="submission" date="2016-10" db="EMBL/GenBank/DDBJ databases">
        <authorList>
            <person name="Varghese N."/>
            <person name="Submissions S."/>
        </authorList>
    </citation>
    <scope>NUCLEOTIDE SEQUENCE [LARGE SCALE GENOMIC DNA]</scope>
    <source>
        <strain evidence="3">DSM 5918</strain>
    </source>
</reference>
<name>A0A1I3Y2C8_9BACT</name>
<protein>
    <submittedName>
        <fullName evidence="2">SEC-C motif-containing protein</fullName>
    </submittedName>
</protein>
<evidence type="ECO:0000256" key="1">
    <source>
        <dbReference type="SAM" id="MobiDB-lite"/>
    </source>
</evidence>